<organism evidence="2 3">
    <name type="scientific">Streptomyces gossypii</name>
    <dbReference type="NCBI Taxonomy" id="2883101"/>
    <lineage>
        <taxon>Bacteria</taxon>
        <taxon>Bacillati</taxon>
        <taxon>Actinomycetota</taxon>
        <taxon>Actinomycetes</taxon>
        <taxon>Kitasatosporales</taxon>
        <taxon>Streptomycetaceae</taxon>
        <taxon>Streptomyces</taxon>
    </lineage>
</organism>
<proteinExistence type="predicted"/>
<sequence>MTTETFPAAAAPAEPAARLRDLLAAEWIKLHSLRSTHWVLGVGALLVIGINVNSARSNASRLEHQPAVDPVNPDFRFDPLITAFVDPAWQILVILAGSVGALAVFGEYTTGLIRTTFTAVPDRRALLTAKAAVVAAVVFVFGTVVAGASFGLTQAILREHGGLSLGDPGALRAVAASALLAPLCALAGMALGALIRHATGTIVAVVGVLLLLPALFQGDTYRWVAEIGNMMPLSAWEVLVRNPESTFDPGKYPMTITEAWIVFAAWPLAAALVTLTAVHHTDL</sequence>
<keyword evidence="1" id="KW-1133">Transmembrane helix</keyword>
<comment type="caution">
    <text evidence="2">The sequence shown here is derived from an EMBL/GenBank/DDBJ whole genome shotgun (WGS) entry which is preliminary data.</text>
</comment>
<evidence type="ECO:0000256" key="1">
    <source>
        <dbReference type="SAM" id="Phobius"/>
    </source>
</evidence>
<dbReference type="EMBL" id="JAJAGO010000001">
    <property type="protein sequence ID" value="MCT2588662.1"/>
    <property type="molecule type" value="Genomic_DNA"/>
</dbReference>
<feature type="transmembrane region" description="Helical" evidence="1">
    <location>
        <begin position="198"/>
        <end position="216"/>
    </location>
</feature>
<keyword evidence="1" id="KW-0472">Membrane</keyword>
<feature type="transmembrane region" description="Helical" evidence="1">
    <location>
        <begin position="127"/>
        <end position="150"/>
    </location>
</feature>
<evidence type="ECO:0000313" key="3">
    <source>
        <dbReference type="Proteomes" id="UP001156389"/>
    </source>
</evidence>
<evidence type="ECO:0000313" key="2">
    <source>
        <dbReference type="EMBL" id="MCT2588662.1"/>
    </source>
</evidence>
<accession>A0ABT2JLA9</accession>
<feature type="transmembrane region" description="Helical" evidence="1">
    <location>
        <begin position="38"/>
        <end position="55"/>
    </location>
</feature>
<dbReference type="Proteomes" id="UP001156389">
    <property type="component" value="Unassembled WGS sequence"/>
</dbReference>
<feature type="transmembrane region" description="Helical" evidence="1">
    <location>
        <begin position="170"/>
        <end position="191"/>
    </location>
</feature>
<gene>
    <name evidence="2" type="ORF">LHJ74_01675</name>
</gene>
<feature type="transmembrane region" description="Helical" evidence="1">
    <location>
        <begin position="88"/>
        <end position="106"/>
    </location>
</feature>
<reference evidence="2 3" key="1">
    <citation type="submission" date="2021-10" db="EMBL/GenBank/DDBJ databases">
        <title>Streptomyces gossypii sp. nov., isolated from soil collected from cotton field.</title>
        <authorList>
            <person name="Ge X."/>
            <person name="Chen X."/>
            <person name="Liu W."/>
        </authorList>
    </citation>
    <scope>NUCLEOTIDE SEQUENCE [LARGE SCALE GENOMIC DNA]</scope>
    <source>
        <strain evidence="2 3">N2-109</strain>
    </source>
</reference>
<keyword evidence="1" id="KW-0812">Transmembrane</keyword>
<dbReference type="RefSeq" id="WP_260215581.1">
    <property type="nucleotide sequence ID" value="NZ_JAJAGO010000001.1"/>
</dbReference>
<name>A0ABT2JLA9_9ACTN</name>
<feature type="transmembrane region" description="Helical" evidence="1">
    <location>
        <begin position="259"/>
        <end position="278"/>
    </location>
</feature>
<keyword evidence="3" id="KW-1185">Reference proteome</keyword>
<protein>
    <submittedName>
        <fullName evidence="2">ABC transporter permease subunit</fullName>
    </submittedName>
</protein>